<gene>
    <name evidence="1" type="ordered locus">Acav_1652</name>
</gene>
<keyword evidence="2" id="KW-1185">Reference proteome</keyword>
<proteinExistence type="predicted"/>
<evidence type="ECO:0000313" key="1">
    <source>
        <dbReference type="EMBL" id="ADX45570.1"/>
    </source>
</evidence>
<reference evidence="1" key="1">
    <citation type="submission" date="2011-02" db="EMBL/GenBank/DDBJ databases">
        <title>Complete sequence of Acidovorax avenae subsp. avenae ATCC 19860.</title>
        <authorList>
            <consortium name="US DOE Joint Genome Institute"/>
            <person name="Lucas S."/>
            <person name="Copeland A."/>
            <person name="Lapidus A."/>
            <person name="Cheng J.-F."/>
            <person name="Goodwin L."/>
            <person name="Pitluck S."/>
            <person name="Chertkov O."/>
            <person name="Held B."/>
            <person name="Detter J.C."/>
            <person name="Han C."/>
            <person name="Tapia R."/>
            <person name="Land M."/>
            <person name="Hauser L."/>
            <person name="Kyrpides N."/>
            <person name="Ivanova N."/>
            <person name="Ovchinnikova G."/>
            <person name="Pagani I."/>
            <person name="Gordon S."/>
            <person name="Woyke T."/>
        </authorList>
    </citation>
    <scope>NUCLEOTIDE SEQUENCE</scope>
    <source>
        <strain evidence="1">ATCC 19860</strain>
    </source>
</reference>
<organism evidence="1 2">
    <name type="scientific">Paracidovorax avenae (strain ATCC 19860 / DSM 7227 / CCUG 15838 / JCM 20985 / LMG 2117 / NCPPB 1011)</name>
    <name type="common">Acidovorax avenae</name>
    <dbReference type="NCBI Taxonomy" id="643561"/>
    <lineage>
        <taxon>Bacteria</taxon>
        <taxon>Pseudomonadati</taxon>
        <taxon>Pseudomonadota</taxon>
        <taxon>Betaproteobacteria</taxon>
        <taxon>Burkholderiales</taxon>
        <taxon>Comamonadaceae</taxon>
        <taxon>Paracidovorax</taxon>
    </lineage>
</organism>
<dbReference type="HOGENOM" id="CLU_1136128_0_0_4"/>
<protein>
    <submittedName>
        <fullName evidence="1">Conserved hypothethical protein</fullName>
    </submittedName>
</protein>
<accession>F0Q4R6</accession>
<name>F0Q4R6_PARA1</name>
<sequence>MDVDVMATSTDGAVRRYPPMSDARRDWMPDGAICDIPAAHVKQRIGGLELTPDKKEAAFMVDGHPVSPLKLGKFQGHPLPDGKLLVLQPDQYQGAMACALMLLLDQGHLQAGKAADFEPETGQRGASLQSVIGKLKGMTGQEPVVVTHEANFHQFGRRHAARNAFWEKMAASINTGTMGSAILQKGDHYLMLDNVRKEGGSYRITIRDPFHGTCVEFKDTHDFFKDLDHSEGKALLTAILLPRP</sequence>
<dbReference type="Proteomes" id="UP000002482">
    <property type="component" value="Chromosome"/>
</dbReference>
<dbReference type="AlphaFoldDB" id="F0Q4R6"/>
<dbReference type="EMBL" id="CP002521">
    <property type="protein sequence ID" value="ADX45570.1"/>
    <property type="molecule type" value="Genomic_DNA"/>
</dbReference>
<dbReference type="KEGG" id="aaa:Acav_1652"/>
<evidence type="ECO:0000313" key="2">
    <source>
        <dbReference type="Proteomes" id="UP000002482"/>
    </source>
</evidence>